<reference evidence="4" key="1">
    <citation type="journal article" date="2019" name="Int. J. Syst. Evol. Microbiol.">
        <title>The Global Catalogue of Microorganisms (GCM) 10K type strain sequencing project: providing services to taxonomists for standard genome sequencing and annotation.</title>
        <authorList>
            <consortium name="The Broad Institute Genomics Platform"/>
            <consortium name="The Broad Institute Genome Sequencing Center for Infectious Disease"/>
            <person name="Wu L."/>
            <person name="Ma J."/>
        </authorList>
    </citation>
    <scope>NUCLEOTIDE SEQUENCE [LARGE SCALE GENOMIC DNA]</scope>
    <source>
        <strain evidence="4">JCM 17342</strain>
    </source>
</reference>
<keyword evidence="2" id="KW-0808">Transferase</keyword>
<dbReference type="PANTHER" id="PTHR43619:SF2">
    <property type="entry name" value="S-ADENOSYL-L-METHIONINE-DEPENDENT METHYLTRANSFERASES SUPERFAMILY PROTEIN"/>
    <property type="match status" value="1"/>
</dbReference>
<protein>
    <submittedName>
        <fullName evidence="3">Class I SAM-dependent methyltransferase</fullName>
    </submittedName>
</protein>
<dbReference type="PANTHER" id="PTHR43619">
    <property type="entry name" value="S-ADENOSYL-L-METHIONINE-DEPENDENT METHYLTRANSFERASE YKTD-RELATED"/>
    <property type="match status" value="1"/>
</dbReference>
<gene>
    <name evidence="3" type="ORF">GCM10022247_06620</name>
</gene>
<evidence type="ECO:0000256" key="2">
    <source>
        <dbReference type="ARBA" id="ARBA00022679"/>
    </source>
</evidence>
<keyword evidence="4" id="KW-1185">Reference proteome</keyword>
<proteinExistence type="predicted"/>
<dbReference type="GO" id="GO:0008168">
    <property type="term" value="F:methyltransferase activity"/>
    <property type="evidence" value="ECO:0007669"/>
    <property type="project" value="UniProtKB-KW"/>
</dbReference>
<evidence type="ECO:0000256" key="1">
    <source>
        <dbReference type="ARBA" id="ARBA00022603"/>
    </source>
</evidence>
<accession>A0ABP7QZW2</accession>
<dbReference type="InterPro" id="IPR016874">
    <property type="entry name" value="TcmP-like"/>
</dbReference>
<dbReference type="Pfam" id="PF04072">
    <property type="entry name" value="LCM"/>
    <property type="match status" value="1"/>
</dbReference>
<keyword evidence="1 3" id="KW-0489">Methyltransferase</keyword>
<dbReference type="EMBL" id="BAABAL010000004">
    <property type="protein sequence ID" value="GAA3990525.1"/>
    <property type="molecule type" value="Genomic_DNA"/>
</dbReference>
<organism evidence="3 4">
    <name type="scientific">Allokutzneria multivorans</name>
    <dbReference type="NCBI Taxonomy" id="1142134"/>
    <lineage>
        <taxon>Bacteria</taxon>
        <taxon>Bacillati</taxon>
        <taxon>Actinomycetota</taxon>
        <taxon>Actinomycetes</taxon>
        <taxon>Pseudonocardiales</taxon>
        <taxon>Pseudonocardiaceae</taxon>
        <taxon>Allokutzneria</taxon>
    </lineage>
</organism>
<dbReference type="Gene3D" id="3.40.50.150">
    <property type="entry name" value="Vaccinia Virus protein VP39"/>
    <property type="match status" value="1"/>
</dbReference>
<dbReference type="RefSeq" id="WP_344870982.1">
    <property type="nucleotide sequence ID" value="NZ_BAABAL010000004.1"/>
</dbReference>
<evidence type="ECO:0000313" key="3">
    <source>
        <dbReference type="EMBL" id="GAA3990525.1"/>
    </source>
</evidence>
<dbReference type="InterPro" id="IPR007213">
    <property type="entry name" value="Ppm1/Ppm2/Tcmp"/>
</dbReference>
<dbReference type="SUPFAM" id="SSF53335">
    <property type="entry name" value="S-adenosyl-L-methionine-dependent methyltransferases"/>
    <property type="match status" value="1"/>
</dbReference>
<dbReference type="GO" id="GO:0032259">
    <property type="term" value="P:methylation"/>
    <property type="evidence" value="ECO:0007669"/>
    <property type="project" value="UniProtKB-KW"/>
</dbReference>
<dbReference type="PIRSF" id="PIRSF028177">
    <property type="entry name" value="Polyketide_synth_Omtfrase_TcmP"/>
    <property type="match status" value="1"/>
</dbReference>
<dbReference type="InterPro" id="IPR029063">
    <property type="entry name" value="SAM-dependent_MTases_sf"/>
</dbReference>
<dbReference type="Proteomes" id="UP001501747">
    <property type="component" value="Unassembled WGS sequence"/>
</dbReference>
<sequence length="274" mass="29763">MKLTGVQATLLTTLYGRAMDALADKPFLGDQHALATMRAIEADPDFEVDFGNVGLRPGDESAVAIRAAHIDVLAREFLAANPVTTVLHLACGLDSRAHRVEHGQDVRWIDVDYPEIIALRKNLVPAPPGDYTALGTSVTDPDWLAEVPADGPVLVVAEGLTMYLDTADGRLLFRRLVEHFPSGALVFDSLSATGVKLSKRAKAIKMSGARLDWAIDGPQELESIHPDLRCAVALNAFDLEGFVVSTTLAGRLATRVFGRIPALRNMLSLYRLQW</sequence>
<comment type="caution">
    <text evidence="3">The sequence shown here is derived from an EMBL/GenBank/DDBJ whole genome shotgun (WGS) entry which is preliminary data.</text>
</comment>
<name>A0ABP7QZW2_9PSEU</name>
<evidence type="ECO:0000313" key="4">
    <source>
        <dbReference type="Proteomes" id="UP001501747"/>
    </source>
</evidence>